<sequence length="601" mass="67245">MGDRQLAAKAMAAVILLLLQLASVAAFPLNLWNTMPEDIHLFWEPGNGGQRREVGVIAKNGGTHLETTHVGHTFSYDDTKGQRHQILVCEDQPFVRLDDGGPSDGSVLELENSQGEVRVRCSTTVMDNESFDILVRPSWSPKGAARFLELVREGYYDGCGLTRVVPNFLTQLGIGANAEARTTWRLPEKRIPDDPSPWGVPFKEGMLSFAGSGKDSRATDIFIVMPDATPGTLRNFGTNPWETPFGMVDTSAVPLKEIMVRYGDMPPWGKGPNPGLIYPANGYEYLRKQFPKLDYLGKCAVVDDNFTFCRAQSFDVFKMWPVPFASLTGMALVQDFVLRQQIGVIDTYETQGKGNQTVWLGRLNEPRRLGTLKSFSPSQGYGFISCDEIQQAYQRDVYLDKSQLPTATSWRFGQCLEFAVSFNARGHPQARRVNWEPVPLTAVSDPSSSTIPSWQRNYSMQTVEKLKRLLRLLHEKTVETAVVTAIDLQGGSGGAAPGKPEEVDTEVDYVIFVLDRLSCEEEVLKNIKDFVKMLFILMLSKMLRTQTRKDRTEHLIKWFQALSSTIKVSSESVKQHFQDVVAQINNHLKHASSENAHLADE</sequence>
<name>A0A813H0N8_POLGL</name>
<accession>A0A813H0N8</accession>
<feature type="domain" description="PPIase cyclophilin-type" evidence="2">
    <location>
        <begin position="140"/>
        <end position="248"/>
    </location>
</feature>
<dbReference type="SUPFAM" id="SSF50249">
    <property type="entry name" value="Nucleic acid-binding proteins"/>
    <property type="match status" value="1"/>
</dbReference>
<dbReference type="InterPro" id="IPR002130">
    <property type="entry name" value="Cyclophilin-type_PPIase_dom"/>
</dbReference>
<reference evidence="3" key="1">
    <citation type="submission" date="2021-02" db="EMBL/GenBank/DDBJ databases">
        <authorList>
            <person name="Dougan E. K."/>
            <person name="Rhodes N."/>
            <person name="Thang M."/>
            <person name="Chan C."/>
        </authorList>
    </citation>
    <scope>NUCLEOTIDE SEQUENCE</scope>
</reference>
<dbReference type="SUPFAM" id="SSF50891">
    <property type="entry name" value="Cyclophilin-like"/>
    <property type="match status" value="1"/>
</dbReference>
<feature type="chain" id="PRO_5032681785" description="PPIase cyclophilin-type domain-containing protein" evidence="1">
    <location>
        <begin position="27"/>
        <end position="601"/>
    </location>
</feature>
<evidence type="ECO:0000256" key="1">
    <source>
        <dbReference type="SAM" id="SignalP"/>
    </source>
</evidence>
<dbReference type="Proteomes" id="UP000654075">
    <property type="component" value="Unassembled WGS sequence"/>
</dbReference>
<proteinExistence type="predicted"/>
<evidence type="ECO:0000313" key="4">
    <source>
        <dbReference type="Proteomes" id="UP000654075"/>
    </source>
</evidence>
<feature type="non-terminal residue" evidence="3">
    <location>
        <position position="601"/>
    </location>
</feature>
<dbReference type="Gene3D" id="2.40.100.10">
    <property type="entry name" value="Cyclophilin-like"/>
    <property type="match status" value="1"/>
</dbReference>
<organism evidence="3 4">
    <name type="scientific">Polarella glacialis</name>
    <name type="common">Dinoflagellate</name>
    <dbReference type="NCBI Taxonomy" id="89957"/>
    <lineage>
        <taxon>Eukaryota</taxon>
        <taxon>Sar</taxon>
        <taxon>Alveolata</taxon>
        <taxon>Dinophyceae</taxon>
        <taxon>Suessiales</taxon>
        <taxon>Suessiaceae</taxon>
        <taxon>Polarella</taxon>
    </lineage>
</organism>
<feature type="signal peptide" evidence="1">
    <location>
        <begin position="1"/>
        <end position="26"/>
    </location>
</feature>
<evidence type="ECO:0000313" key="3">
    <source>
        <dbReference type="EMBL" id="CAE8631188.1"/>
    </source>
</evidence>
<dbReference type="Gene3D" id="2.40.50.140">
    <property type="entry name" value="Nucleic acid-binding proteins"/>
    <property type="match status" value="1"/>
</dbReference>
<dbReference type="OrthoDB" id="437279at2759"/>
<dbReference type="EMBL" id="CAJNNV010030056">
    <property type="protein sequence ID" value="CAE8631188.1"/>
    <property type="molecule type" value="Genomic_DNA"/>
</dbReference>
<dbReference type="InterPro" id="IPR029000">
    <property type="entry name" value="Cyclophilin-like_dom_sf"/>
</dbReference>
<dbReference type="GO" id="GO:0003755">
    <property type="term" value="F:peptidyl-prolyl cis-trans isomerase activity"/>
    <property type="evidence" value="ECO:0007669"/>
    <property type="project" value="InterPro"/>
</dbReference>
<evidence type="ECO:0000259" key="2">
    <source>
        <dbReference type="PROSITE" id="PS50072"/>
    </source>
</evidence>
<gene>
    <name evidence="3" type="ORF">PGLA1383_LOCUS47323</name>
</gene>
<dbReference type="PROSITE" id="PS50072">
    <property type="entry name" value="CSA_PPIASE_2"/>
    <property type="match status" value="1"/>
</dbReference>
<comment type="caution">
    <text evidence="3">The sequence shown here is derived from an EMBL/GenBank/DDBJ whole genome shotgun (WGS) entry which is preliminary data.</text>
</comment>
<keyword evidence="1" id="KW-0732">Signal</keyword>
<dbReference type="AlphaFoldDB" id="A0A813H0N8"/>
<protein>
    <recommendedName>
        <fullName evidence="2">PPIase cyclophilin-type domain-containing protein</fullName>
    </recommendedName>
</protein>
<dbReference type="InterPro" id="IPR012340">
    <property type="entry name" value="NA-bd_OB-fold"/>
</dbReference>
<dbReference type="Pfam" id="PF00160">
    <property type="entry name" value="Pro_isomerase"/>
    <property type="match status" value="1"/>
</dbReference>
<keyword evidence="4" id="KW-1185">Reference proteome</keyword>